<keyword evidence="5" id="KW-1185">Reference proteome</keyword>
<dbReference type="eggNOG" id="COG4936">
    <property type="taxonomic scope" value="Bacteria"/>
</dbReference>
<dbReference type="Pfam" id="PF10114">
    <property type="entry name" value="PocR"/>
    <property type="match status" value="1"/>
</dbReference>
<name>K4LH89_THEPS</name>
<dbReference type="OrthoDB" id="9809348at2"/>
<evidence type="ECO:0000256" key="1">
    <source>
        <dbReference type="SAM" id="Coils"/>
    </source>
</evidence>
<dbReference type="STRING" id="1089553.Tph_c20640"/>
<accession>K4LH89</accession>
<sequence>MKAYANTPFQQNQDIIQPVLENLSNFYRLWIKYVSCSGTYVITPINKQQCNFCRLIRNHPVGYQRCRETARRCVYLDPHRYHLFPCHAGLYVLAVPLQGERGPIGVLATGEIRIDDGTVDTGEVLQKVADLGLNRERLSRYYEEVPVKKREEILLLGETLYAISNCFIRLGSAQSKVRQAEIENALLESELRALSSQINPHFLFNALNTIQMFSYLEGARRTPDIINALSNLLRSRLDVKDLLTSLRDEMEAVNSLLFIQKTRFEDRLQVVIDIPDALLDARVPALSLQPLVENALIPSSAPCHFIKKKFLKKFSEQGGIPENSANFPLMTIIGGISNEKPHTQIQDPECRCCPVGCSLLPGD</sequence>
<dbReference type="Proteomes" id="UP000000467">
    <property type="component" value="Chromosome"/>
</dbReference>
<dbReference type="GO" id="GO:0000155">
    <property type="term" value="F:phosphorelay sensor kinase activity"/>
    <property type="evidence" value="ECO:0007669"/>
    <property type="project" value="InterPro"/>
</dbReference>
<keyword evidence="1" id="KW-0175">Coiled coil</keyword>
<gene>
    <name evidence="4" type="ordered locus">Tph_c20640</name>
</gene>
<evidence type="ECO:0000259" key="3">
    <source>
        <dbReference type="Pfam" id="PF10114"/>
    </source>
</evidence>
<keyword evidence="4" id="KW-0418">Kinase</keyword>
<dbReference type="InterPro" id="IPR010559">
    <property type="entry name" value="Sig_transdc_His_kin_internal"/>
</dbReference>
<feature type="domain" description="Signal transduction histidine kinase internal region" evidence="2">
    <location>
        <begin position="189"/>
        <end position="268"/>
    </location>
</feature>
<dbReference type="PANTHER" id="PTHR34220">
    <property type="entry name" value="SENSOR HISTIDINE KINASE YPDA"/>
    <property type="match status" value="1"/>
</dbReference>
<dbReference type="RefSeq" id="WP_015051133.1">
    <property type="nucleotide sequence ID" value="NC_018870.1"/>
</dbReference>
<evidence type="ECO:0000259" key="2">
    <source>
        <dbReference type="Pfam" id="PF06580"/>
    </source>
</evidence>
<dbReference type="AlphaFoldDB" id="K4LH89"/>
<evidence type="ECO:0000313" key="5">
    <source>
        <dbReference type="Proteomes" id="UP000000467"/>
    </source>
</evidence>
<reference evidence="4 5" key="1">
    <citation type="journal article" date="2012" name="BMC Genomics">
        <title>Genome-guided analysis of physiological and morphological traits of the fermentative acetate oxidizer Thermacetogenium phaeum.</title>
        <authorList>
            <person name="Oehler D."/>
            <person name="Poehlein A."/>
            <person name="Leimbach A."/>
            <person name="Muller N."/>
            <person name="Daniel R."/>
            <person name="Gottschalk G."/>
            <person name="Schink B."/>
        </authorList>
    </citation>
    <scope>NUCLEOTIDE SEQUENCE [LARGE SCALE GENOMIC DNA]</scope>
    <source>
        <strain evidence="5">ATCC BAA-254 / DSM 26808 / PB</strain>
    </source>
</reference>
<dbReference type="InterPro" id="IPR050640">
    <property type="entry name" value="Bact_2-comp_sensor_kinase"/>
</dbReference>
<dbReference type="EMBL" id="CP003732">
    <property type="protein sequence ID" value="AFV12258.1"/>
    <property type="molecule type" value="Genomic_DNA"/>
</dbReference>
<organism evidence="4 5">
    <name type="scientific">Thermacetogenium phaeum (strain ATCC BAA-254 / DSM 26808 / PB)</name>
    <dbReference type="NCBI Taxonomy" id="1089553"/>
    <lineage>
        <taxon>Bacteria</taxon>
        <taxon>Bacillati</taxon>
        <taxon>Bacillota</taxon>
        <taxon>Clostridia</taxon>
        <taxon>Thermoanaerobacterales</taxon>
        <taxon>Thermoanaerobacteraceae</taxon>
        <taxon>Thermacetogenium</taxon>
    </lineage>
</organism>
<dbReference type="PANTHER" id="PTHR34220:SF7">
    <property type="entry name" value="SENSOR HISTIDINE KINASE YPDA"/>
    <property type="match status" value="1"/>
</dbReference>
<feature type="domain" description="PocR" evidence="3">
    <location>
        <begin position="13"/>
        <end position="171"/>
    </location>
</feature>
<dbReference type="Pfam" id="PF06580">
    <property type="entry name" value="His_kinase"/>
    <property type="match status" value="1"/>
</dbReference>
<dbReference type="GO" id="GO:0016020">
    <property type="term" value="C:membrane"/>
    <property type="evidence" value="ECO:0007669"/>
    <property type="project" value="InterPro"/>
</dbReference>
<feature type="coiled-coil region" evidence="1">
    <location>
        <begin position="170"/>
        <end position="197"/>
    </location>
</feature>
<dbReference type="KEGG" id="tpz:Tph_c20640"/>
<protein>
    <submittedName>
        <fullName evidence="4">Histidine kinase sensor</fullName>
        <ecNumber evidence="4">2.7.13.3</ecNumber>
    </submittedName>
</protein>
<dbReference type="InterPro" id="IPR018771">
    <property type="entry name" value="PocR_dom"/>
</dbReference>
<proteinExistence type="predicted"/>
<keyword evidence="4" id="KW-0808">Transferase</keyword>
<evidence type="ECO:0000313" key="4">
    <source>
        <dbReference type="EMBL" id="AFV12258.1"/>
    </source>
</evidence>
<dbReference type="EC" id="2.7.13.3" evidence="4"/>
<dbReference type="eggNOG" id="COG2972">
    <property type="taxonomic scope" value="Bacteria"/>
</dbReference>
<dbReference type="HOGENOM" id="CLU_762760_0_0_9"/>